<accession>A0A8J7M0N1</accession>
<dbReference type="NCBIfam" id="TIGR00229">
    <property type="entry name" value="sensory_box"/>
    <property type="match status" value="1"/>
</dbReference>
<evidence type="ECO:0000313" key="5">
    <source>
        <dbReference type="Proteomes" id="UP000636888"/>
    </source>
</evidence>
<dbReference type="InterPro" id="IPR035965">
    <property type="entry name" value="PAS-like_dom_sf"/>
</dbReference>
<dbReference type="InterPro" id="IPR013767">
    <property type="entry name" value="PAS_fold"/>
</dbReference>
<feature type="domain" description="HAMP" evidence="3">
    <location>
        <begin position="229"/>
        <end position="282"/>
    </location>
</feature>
<reference evidence="4" key="1">
    <citation type="submission" date="2020-12" db="EMBL/GenBank/DDBJ databases">
        <title>Geomonas sp. Red875, isolated from river sediment.</title>
        <authorList>
            <person name="Xu Z."/>
            <person name="Zhang Z."/>
            <person name="Masuda Y."/>
            <person name="Itoh H."/>
            <person name="Senoo K."/>
        </authorList>
    </citation>
    <scope>NUCLEOTIDE SEQUENCE</scope>
    <source>
        <strain evidence="4">Red875</strain>
    </source>
</reference>
<dbReference type="SMART" id="SM00091">
    <property type="entry name" value="PAS"/>
    <property type="match status" value="1"/>
</dbReference>
<dbReference type="AlphaFoldDB" id="A0A8J7M0N1"/>
<name>A0A8J7M0N1_9BACT</name>
<dbReference type="Gene3D" id="3.30.450.20">
    <property type="entry name" value="PAS domain"/>
    <property type="match status" value="1"/>
</dbReference>
<evidence type="ECO:0000259" key="2">
    <source>
        <dbReference type="PROSITE" id="PS50112"/>
    </source>
</evidence>
<sequence length="395" mass="44913">MPRFTYTLRTKFYVLMTALLLVLLLAAAYFTYLRQEKLILQFALQNARSFASLVIQTRDYMSSVVKGEPEENYNLVPQVVATAVAKRVTGQTKYYLRQVSLRYRNPNNRPDLYETDVLRSWDGHPHEVYGIVRMGEERYFRYLQPMLAAPSCLQCHGTFESAPNFIKRRFPPGHYSYNYKVGEVIGAVSVSIPVKDLYANLGTSLRFELVARSVVFLIVVSVLGAVLRRHIIDPVTRVSEALVRVKQTGNFSEKLQHTSEDEIGTLVDALNDLMDELATRTVQTREADERFRKLIELAGIPVVTFLRDGKIVIVNQRGEMLFGRSRQDLLGTPIFELLSEGEALQERFTSGAGLNAESLRVRVIRFGETVDVEMVVAATQTDREPMYTAIIREVV</sequence>
<dbReference type="CDD" id="cd06225">
    <property type="entry name" value="HAMP"/>
    <property type="match status" value="1"/>
</dbReference>
<dbReference type="SUPFAM" id="SSF55785">
    <property type="entry name" value="PYP-like sensor domain (PAS domain)"/>
    <property type="match status" value="1"/>
</dbReference>
<dbReference type="InterPro" id="IPR021796">
    <property type="entry name" value="Tll0287-like_dom"/>
</dbReference>
<gene>
    <name evidence="4" type="ORF">JFN93_15170</name>
</gene>
<keyword evidence="1" id="KW-1133">Transmembrane helix</keyword>
<comment type="caution">
    <text evidence="4">The sequence shown here is derived from an EMBL/GenBank/DDBJ whole genome shotgun (WGS) entry which is preliminary data.</text>
</comment>
<feature type="domain" description="PAS" evidence="2">
    <location>
        <begin position="287"/>
        <end position="338"/>
    </location>
</feature>
<dbReference type="InterPro" id="IPR003660">
    <property type="entry name" value="HAMP_dom"/>
</dbReference>
<dbReference type="GO" id="GO:0016020">
    <property type="term" value="C:membrane"/>
    <property type="evidence" value="ECO:0007669"/>
    <property type="project" value="InterPro"/>
</dbReference>
<dbReference type="GO" id="GO:0007165">
    <property type="term" value="P:signal transduction"/>
    <property type="evidence" value="ECO:0007669"/>
    <property type="project" value="InterPro"/>
</dbReference>
<dbReference type="EMBL" id="JAEMHM010000012">
    <property type="protein sequence ID" value="MBJ6726057.1"/>
    <property type="molecule type" value="Genomic_DNA"/>
</dbReference>
<dbReference type="RefSeq" id="WP_199384950.1">
    <property type="nucleotide sequence ID" value="NZ_JAEMHM010000012.1"/>
</dbReference>
<dbReference type="SUPFAM" id="SSF158472">
    <property type="entry name" value="HAMP domain-like"/>
    <property type="match status" value="1"/>
</dbReference>
<proteinExistence type="predicted"/>
<dbReference type="Pfam" id="PF11845">
    <property type="entry name" value="Tll0287-like"/>
    <property type="match status" value="1"/>
</dbReference>
<evidence type="ECO:0000256" key="1">
    <source>
        <dbReference type="SAM" id="Phobius"/>
    </source>
</evidence>
<keyword evidence="5" id="KW-1185">Reference proteome</keyword>
<dbReference type="Pfam" id="PF00672">
    <property type="entry name" value="HAMP"/>
    <property type="match status" value="1"/>
</dbReference>
<dbReference type="PROSITE" id="PS50112">
    <property type="entry name" value="PAS"/>
    <property type="match status" value="1"/>
</dbReference>
<protein>
    <submittedName>
        <fullName evidence="4">DUF3365 domain-containing protein</fullName>
    </submittedName>
</protein>
<feature type="transmembrane region" description="Helical" evidence="1">
    <location>
        <begin position="12"/>
        <end position="32"/>
    </location>
</feature>
<evidence type="ECO:0000313" key="4">
    <source>
        <dbReference type="EMBL" id="MBJ6726057.1"/>
    </source>
</evidence>
<dbReference type="Gene3D" id="6.10.340.10">
    <property type="match status" value="1"/>
</dbReference>
<dbReference type="InterPro" id="IPR000014">
    <property type="entry name" value="PAS"/>
</dbReference>
<dbReference type="CDD" id="cd00130">
    <property type="entry name" value="PAS"/>
    <property type="match status" value="1"/>
</dbReference>
<evidence type="ECO:0000259" key="3">
    <source>
        <dbReference type="PROSITE" id="PS50885"/>
    </source>
</evidence>
<dbReference type="SMART" id="SM00304">
    <property type="entry name" value="HAMP"/>
    <property type="match status" value="1"/>
</dbReference>
<dbReference type="PROSITE" id="PS50885">
    <property type="entry name" value="HAMP"/>
    <property type="match status" value="1"/>
</dbReference>
<keyword evidence="1" id="KW-0812">Transmembrane</keyword>
<dbReference type="GO" id="GO:0006355">
    <property type="term" value="P:regulation of DNA-templated transcription"/>
    <property type="evidence" value="ECO:0007669"/>
    <property type="project" value="InterPro"/>
</dbReference>
<dbReference type="Pfam" id="PF00989">
    <property type="entry name" value="PAS"/>
    <property type="match status" value="1"/>
</dbReference>
<keyword evidence="1" id="KW-0472">Membrane</keyword>
<dbReference type="Proteomes" id="UP000636888">
    <property type="component" value="Unassembled WGS sequence"/>
</dbReference>
<organism evidence="4 5">
    <name type="scientific">Geomesophilobacter sediminis</name>
    <dbReference type="NCBI Taxonomy" id="2798584"/>
    <lineage>
        <taxon>Bacteria</taxon>
        <taxon>Pseudomonadati</taxon>
        <taxon>Thermodesulfobacteriota</taxon>
        <taxon>Desulfuromonadia</taxon>
        <taxon>Geobacterales</taxon>
        <taxon>Geobacteraceae</taxon>
        <taxon>Geomesophilobacter</taxon>
    </lineage>
</organism>